<dbReference type="InterPro" id="IPR036691">
    <property type="entry name" value="Endo/exonu/phosph_ase_sf"/>
</dbReference>
<reference evidence="2 3" key="1">
    <citation type="submission" date="2023-10" db="EMBL/GenBank/DDBJ databases">
        <title>Chromosome-scale genome assembly provides insights into flower coloration mechanisms of Canna indica.</title>
        <authorList>
            <person name="Li C."/>
        </authorList>
    </citation>
    <scope>NUCLEOTIDE SEQUENCE [LARGE SCALE GENOMIC DNA]</scope>
    <source>
        <tissue evidence="2">Flower</tissue>
    </source>
</reference>
<feature type="region of interest" description="Disordered" evidence="1">
    <location>
        <begin position="1"/>
        <end position="84"/>
    </location>
</feature>
<name>A0AAQ3Q6P8_9LILI</name>
<dbReference type="EMBL" id="CP136891">
    <property type="protein sequence ID" value="WOK98032.1"/>
    <property type="molecule type" value="Genomic_DNA"/>
</dbReference>
<sequence length="548" mass="59309">MSERASVSRDSSDPLPPPDPPSVPPAPLDLEYEVVANPVCGQPPALGRRSRPSSTVPSSRPPSSTRGSRPPSSHRLRSTSKAPAASCDLSWAEILCGADASAAKSQIGRGGHFNAPVPSSSRGTPTGHAVRSALAVWAPRGGVVGPDTSHALQGTPMPAPGVSPSLVDQHVDTGPLLPLPRRAPPISPSLDSSPTRLASSSSAPSTSVVSSISNPPQSSSSFPPPRSLEQISQELGFAFSAPRPPEMASKQGVAQASVGASGGLLVTWNSVCINANTLSVAPQCISVVLQFEKCELFLFSNVYASTNPTLRLDFFRSFASFDFSSYPWVLAGDFNCSLVEADKMGGLPFRLSLLVLAFREFVHDLGLVDLGFSGSPFTWCNNRQGNRCIQIRLDRVFCNAVWLHFFDDASVKHLNRGVSNHCPLLFSFSNDVRRNRLFRFQIFWVEYPESSEVVSQAWHEVPCNLTPHSRFGTGLRFTRFALSSWNVNCLGVLEKSLEDTVCKISSLEISDAMSALCVTDECQLRMLYNKAVALRRQISLKWWAKSKQ</sequence>
<organism evidence="2 3">
    <name type="scientific">Canna indica</name>
    <name type="common">Indian-shot</name>
    <dbReference type="NCBI Taxonomy" id="4628"/>
    <lineage>
        <taxon>Eukaryota</taxon>
        <taxon>Viridiplantae</taxon>
        <taxon>Streptophyta</taxon>
        <taxon>Embryophyta</taxon>
        <taxon>Tracheophyta</taxon>
        <taxon>Spermatophyta</taxon>
        <taxon>Magnoliopsida</taxon>
        <taxon>Liliopsida</taxon>
        <taxon>Zingiberales</taxon>
        <taxon>Cannaceae</taxon>
        <taxon>Canna</taxon>
    </lineage>
</organism>
<feature type="region of interest" description="Disordered" evidence="1">
    <location>
        <begin position="145"/>
        <end position="226"/>
    </location>
</feature>
<evidence type="ECO:0008006" key="4">
    <source>
        <dbReference type="Google" id="ProtNLM"/>
    </source>
</evidence>
<feature type="compositionally biased region" description="Pro residues" evidence="1">
    <location>
        <begin position="177"/>
        <end position="187"/>
    </location>
</feature>
<dbReference type="AlphaFoldDB" id="A0AAQ3Q6P8"/>
<dbReference type="Gene3D" id="3.60.10.10">
    <property type="entry name" value="Endonuclease/exonuclease/phosphatase"/>
    <property type="match status" value="1"/>
</dbReference>
<keyword evidence="3" id="KW-1185">Reference proteome</keyword>
<feature type="compositionally biased region" description="Pro residues" evidence="1">
    <location>
        <begin position="14"/>
        <end position="27"/>
    </location>
</feature>
<feature type="compositionally biased region" description="Low complexity" evidence="1">
    <location>
        <begin position="52"/>
        <end position="71"/>
    </location>
</feature>
<gene>
    <name evidence="2" type="ORF">Cni_G06741</name>
</gene>
<proteinExistence type="predicted"/>
<dbReference type="Proteomes" id="UP001327560">
    <property type="component" value="Chromosome 2"/>
</dbReference>
<dbReference type="PANTHER" id="PTHR33710:SF77">
    <property type="entry name" value="DNASE I-LIKE SUPERFAMILY PROTEIN"/>
    <property type="match status" value="1"/>
</dbReference>
<feature type="compositionally biased region" description="Basic and acidic residues" evidence="1">
    <location>
        <begin position="1"/>
        <end position="12"/>
    </location>
</feature>
<evidence type="ECO:0000256" key="1">
    <source>
        <dbReference type="SAM" id="MobiDB-lite"/>
    </source>
</evidence>
<evidence type="ECO:0000313" key="3">
    <source>
        <dbReference type="Proteomes" id="UP001327560"/>
    </source>
</evidence>
<dbReference type="SUPFAM" id="SSF56219">
    <property type="entry name" value="DNase I-like"/>
    <property type="match status" value="1"/>
</dbReference>
<accession>A0AAQ3Q6P8</accession>
<feature type="compositionally biased region" description="Low complexity" evidence="1">
    <location>
        <begin position="188"/>
        <end position="221"/>
    </location>
</feature>
<protein>
    <recommendedName>
        <fullName evidence="4">Endonuclease/exonuclease/phosphatase domain-containing protein</fullName>
    </recommendedName>
</protein>
<dbReference type="PANTHER" id="PTHR33710">
    <property type="entry name" value="BNAC02G09200D PROTEIN"/>
    <property type="match status" value="1"/>
</dbReference>
<evidence type="ECO:0000313" key="2">
    <source>
        <dbReference type="EMBL" id="WOK98032.1"/>
    </source>
</evidence>